<dbReference type="RefSeq" id="WP_093449345.1">
    <property type="nucleotide sequence ID" value="NZ_BAABWI010000001.1"/>
</dbReference>
<feature type="chain" id="PRO_5014191166" evidence="1">
    <location>
        <begin position="24"/>
        <end position="98"/>
    </location>
</feature>
<accession>A0A1I1HGX2</accession>
<reference evidence="2 3" key="1">
    <citation type="submission" date="2016-10" db="EMBL/GenBank/DDBJ databases">
        <authorList>
            <person name="de Groot N.N."/>
        </authorList>
    </citation>
    <scope>NUCLEOTIDE SEQUENCE [LARGE SCALE GENOMIC DNA]</scope>
    <source>
        <strain evidence="2 3">DSM 29619</strain>
    </source>
</reference>
<dbReference type="Proteomes" id="UP000231644">
    <property type="component" value="Unassembled WGS sequence"/>
</dbReference>
<keyword evidence="3" id="KW-1185">Reference proteome</keyword>
<gene>
    <name evidence="2" type="ORF">SAMN05421762_0251</name>
</gene>
<organism evidence="2 3">
    <name type="scientific">Pseudooceanicola nitratireducens</name>
    <dbReference type="NCBI Taxonomy" id="517719"/>
    <lineage>
        <taxon>Bacteria</taxon>
        <taxon>Pseudomonadati</taxon>
        <taxon>Pseudomonadota</taxon>
        <taxon>Alphaproteobacteria</taxon>
        <taxon>Rhodobacterales</taxon>
        <taxon>Paracoccaceae</taxon>
        <taxon>Pseudooceanicola</taxon>
    </lineage>
</organism>
<dbReference type="STRING" id="517719.SAMN05421762_0251"/>
<evidence type="ECO:0000256" key="1">
    <source>
        <dbReference type="SAM" id="SignalP"/>
    </source>
</evidence>
<feature type="signal peptide" evidence="1">
    <location>
        <begin position="1"/>
        <end position="23"/>
    </location>
</feature>
<keyword evidence="1" id="KW-0732">Signal</keyword>
<protein>
    <submittedName>
        <fullName evidence="2">Uncharacterized protein</fullName>
    </submittedName>
</protein>
<dbReference type="EMBL" id="FOLX01000001">
    <property type="protein sequence ID" value="SFC23287.1"/>
    <property type="molecule type" value="Genomic_DNA"/>
</dbReference>
<sequence length="98" mass="10080">MSKFSKIAGAATVLAISATSVFALPYPEDTLPSSLTSSRLVQSGEIASVNTFSDHIAPAKSLTSSVVNDLVDGQTVQVTSSLDGNVPASLANTRLLEN</sequence>
<evidence type="ECO:0000313" key="3">
    <source>
        <dbReference type="Proteomes" id="UP000231644"/>
    </source>
</evidence>
<proteinExistence type="predicted"/>
<evidence type="ECO:0000313" key="2">
    <source>
        <dbReference type="EMBL" id="SFC23287.1"/>
    </source>
</evidence>
<dbReference type="AlphaFoldDB" id="A0A1I1HGX2"/>
<name>A0A1I1HGX2_9RHOB</name>